<protein>
    <submittedName>
        <fullName evidence="3">Uncharacterized protein</fullName>
    </submittedName>
</protein>
<gene>
    <name evidence="3" type="ORF">HYALB_00003066</name>
</gene>
<keyword evidence="1" id="KW-1133">Transmembrane helix</keyword>
<keyword evidence="1" id="KW-0812">Transmembrane</keyword>
<organism evidence="3 4">
    <name type="scientific">Hymenoscyphus albidus</name>
    <dbReference type="NCBI Taxonomy" id="595503"/>
    <lineage>
        <taxon>Eukaryota</taxon>
        <taxon>Fungi</taxon>
        <taxon>Dikarya</taxon>
        <taxon>Ascomycota</taxon>
        <taxon>Pezizomycotina</taxon>
        <taxon>Leotiomycetes</taxon>
        <taxon>Helotiales</taxon>
        <taxon>Helotiaceae</taxon>
        <taxon>Hymenoscyphus</taxon>
    </lineage>
</organism>
<dbReference type="EMBL" id="CAJVRM010000485">
    <property type="protein sequence ID" value="CAG8981494.1"/>
    <property type="molecule type" value="Genomic_DNA"/>
</dbReference>
<reference evidence="3" key="1">
    <citation type="submission" date="2021-07" db="EMBL/GenBank/DDBJ databases">
        <authorList>
            <person name="Durling M."/>
        </authorList>
    </citation>
    <scope>NUCLEOTIDE SEQUENCE</scope>
</reference>
<dbReference type="Proteomes" id="UP000701801">
    <property type="component" value="Unassembled WGS sequence"/>
</dbReference>
<name>A0A9N9QAW2_9HELO</name>
<keyword evidence="2" id="KW-0732">Signal</keyword>
<proteinExistence type="predicted"/>
<sequence length="104" mass="10927">MEALILATLLTPITASPIPRFPPPILPRRATDPESGLANGAMDTGPSVSPFGWALVGVFGVGVLVIVGFTVRLRFWYKWFPRKPLASAGLRDVEGGRVGAAAAA</sequence>
<evidence type="ECO:0000256" key="1">
    <source>
        <dbReference type="SAM" id="Phobius"/>
    </source>
</evidence>
<feature type="signal peptide" evidence="2">
    <location>
        <begin position="1"/>
        <end position="15"/>
    </location>
</feature>
<accession>A0A9N9QAW2</accession>
<comment type="caution">
    <text evidence="3">The sequence shown here is derived from an EMBL/GenBank/DDBJ whole genome shotgun (WGS) entry which is preliminary data.</text>
</comment>
<feature type="transmembrane region" description="Helical" evidence="1">
    <location>
        <begin position="51"/>
        <end position="73"/>
    </location>
</feature>
<evidence type="ECO:0000313" key="4">
    <source>
        <dbReference type="Proteomes" id="UP000701801"/>
    </source>
</evidence>
<keyword evidence="1" id="KW-0472">Membrane</keyword>
<evidence type="ECO:0000313" key="3">
    <source>
        <dbReference type="EMBL" id="CAG8981494.1"/>
    </source>
</evidence>
<feature type="chain" id="PRO_5040184009" evidence="2">
    <location>
        <begin position="16"/>
        <end position="104"/>
    </location>
</feature>
<evidence type="ECO:0000256" key="2">
    <source>
        <dbReference type="SAM" id="SignalP"/>
    </source>
</evidence>
<keyword evidence="4" id="KW-1185">Reference proteome</keyword>
<dbReference type="AlphaFoldDB" id="A0A9N9QAW2"/>